<evidence type="ECO:0000313" key="1">
    <source>
        <dbReference type="EMBL" id="MCI57282.1"/>
    </source>
</evidence>
<organism evidence="1 2">
    <name type="scientific">Trifolium medium</name>
    <dbReference type="NCBI Taxonomy" id="97028"/>
    <lineage>
        <taxon>Eukaryota</taxon>
        <taxon>Viridiplantae</taxon>
        <taxon>Streptophyta</taxon>
        <taxon>Embryophyta</taxon>
        <taxon>Tracheophyta</taxon>
        <taxon>Spermatophyta</taxon>
        <taxon>Magnoliopsida</taxon>
        <taxon>eudicotyledons</taxon>
        <taxon>Gunneridae</taxon>
        <taxon>Pentapetalae</taxon>
        <taxon>rosids</taxon>
        <taxon>fabids</taxon>
        <taxon>Fabales</taxon>
        <taxon>Fabaceae</taxon>
        <taxon>Papilionoideae</taxon>
        <taxon>50 kb inversion clade</taxon>
        <taxon>NPAAA clade</taxon>
        <taxon>Hologalegina</taxon>
        <taxon>IRL clade</taxon>
        <taxon>Trifolieae</taxon>
        <taxon>Trifolium</taxon>
    </lineage>
</organism>
<dbReference type="EMBL" id="LXQA010526369">
    <property type="protein sequence ID" value="MCI57282.1"/>
    <property type="molecule type" value="Genomic_DNA"/>
</dbReference>
<comment type="caution">
    <text evidence="1">The sequence shown here is derived from an EMBL/GenBank/DDBJ whole genome shotgun (WGS) entry which is preliminary data.</text>
</comment>
<keyword evidence="2" id="KW-1185">Reference proteome</keyword>
<proteinExistence type="predicted"/>
<accession>A0A392T8Y5</accession>
<protein>
    <submittedName>
        <fullName evidence="1">Uncharacterized protein</fullName>
    </submittedName>
</protein>
<sequence length="34" mass="3613">FGQLRAAQGLMARCAPMLIRLGFCSAICASRRSG</sequence>
<dbReference type="Proteomes" id="UP000265520">
    <property type="component" value="Unassembled WGS sequence"/>
</dbReference>
<reference evidence="1 2" key="1">
    <citation type="journal article" date="2018" name="Front. Plant Sci.">
        <title>Red Clover (Trifolium pratense) and Zigzag Clover (T. medium) - A Picture of Genomic Similarities and Differences.</title>
        <authorList>
            <person name="Dluhosova J."/>
            <person name="Istvanek J."/>
            <person name="Nedelnik J."/>
            <person name="Repkova J."/>
        </authorList>
    </citation>
    <scope>NUCLEOTIDE SEQUENCE [LARGE SCALE GENOMIC DNA]</scope>
    <source>
        <strain evidence="2">cv. 10/8</strain>
        <tissue evidence="1">Leaf</tissue>
    </source>
</reference>
<name>A0A392T8Y5_9FABA</name>
<feature type="non-terminal residue" evidence="1">
    <location>
        <position position="1"/>
    </location>
</feature>
<evidence type="ECO:0000313" key="2">
    <source>
        <dbReference type="Proteomes" id="UP000265520"/>
    </source>
</evidence>
<dbReference type="AlphaFoldDB" id="A0A392T8Y5"/>